<comment type="caution">
    <text evidence="2">The sequence shown here is derived from an EMBL/GenBank/DDBJ whole genome shotgun (WGS) entry which is preliminary data.</text>
</comment>
<organism evidence="2 3">
    <name type="scientific">Legionella quinlivanii</name>
    <dbReference type="NCBI Taxonomy" id="45073"/>
    <lineage>
        <taxon>Bacteria</taxon>
        <taxon>Pseudomonadati</taxon>
        <taxon>Pseudomonadota</taxon>
        <taxon>Gammaproteobacteria</taxon>
        <taxon>Legionellales</taxon>
        <taxon>Legionellaceae</taxon>
        <taxon>Legionella</taxon>
    </lineage>
</organism>
<dbReference type="EMBL" id="MVJN01000001">
    <property type="protein sequence ID" value="RAP38672.1"/>
    <property type="molecule type" value="Genomic_DNA"/>
</dbReference>
<gene>
    <name evidence="2" type="ORF">B1207_01980</name>
</gene>
<dbReference type="PANTHER" id="PTHR37957:SF1">
    <property type="entry name" value="PHYTASE-LIKE DOMAIN-CONTAINING PROTEIN"/>
    <property type="match status" value="1"/>
</dbReference>
<dbReference type="InterPro" id="IPR027372">
    <property type="entry name" value="Phytase-like_dom"/>
</dbReference>
<dbReference type="AlphaFoldDB" id="A0A364LNP4"/>
<reference evidence="2 3" key="1">
    <citation type="submission" date="2017-02" db="EMBL/GenBank/DDBJ databases">
        <title>Legionella quilivanii strain from human: case report and whole genome sequencing analysis.</title>
        <authorList>
            <person name="Lalancette C."/>
            <person name="Leduc J.-M."/>
            <person name="Levesque S."/>
            <person name="Fournier E."/>
            <person name="Saoud J."/>
            <person name="Faucher S.P."/>
            <person name="Bernard K."/>
            <person name="Martineau C."/>
            <person name="Longtin J."/>
        </authorList>
    </citation>
    <scope>NUCLEOTIDE SEQUENCE [LARGE SCALE GENOMIC DNA]</scope>
    <source>
        <strain evidence="2 3">ID143958</strain>
    </source>
</reference>
<name>A0A364LNP4_9GAMM</name>
<dbReference type="RefSeq" id="WP_112218306.1">
    <property type="nucleotide sequence ID" value="NZ_MVJN01000001.1"/>
</dbReference>
<proteinExistence type="predicted"/>
<feature type="domain" description="Phytase-like" evidence="1">
    <location>
        <begin position="52"/>
        <end position="380"/>
    </location>
</feature>
<dbReference type="Pfam" id="PF13449">
    <property type="entry name" value="Phytase-like"/>
    <property type="match status" value="1"/>
</dbReference>
<dbReference type="Proteomes" id="UP000249458">
    <property type="component" value="Unassembled WGS sequence"/>
</dbReference>
<dbReference type="PANTHER" id="PTHR37957">
    <property type="entry name" value="BLR7070 PROTEIN"/>
    <property type="match status" value="1"/>
</dbReference>
<evidence type="ECO:0000313" key="2">
    <source>
        <dbReference type="EMBL" id="RAP38672.1"/>
    </source>
</evidence>
<protein>
    <recommendedName>
        <fullName evidence="1">Phytase-like domain-containing protein</fullName>
    </recommendedName>
</protein>
<evidence type="ECO:0000313" key="3">
    <source>
        <dbReference type="Proteomes" id="UP000249458"/>
    </source>
</evidence>
<sequence>MSPIRTLIILVGIWPGFSLGQAVISSPPVIERFELKSPPALGKTRAGQTILLGGFSGLRFLGLTGDGKLRFLSHTDRGPNPDAYEDKGIIRRPFLLPGFNPRLVILLADPVRKTLTVSQQILLKNIDSKPISGLSPSSGHQEKPVDLFGNTLAFKPLDMDLEGIDVANDHSYWMVDEYGPSIIHFSSQGKLLETFYPGKGLPPILKLRQLNRGFEGIALQGSKVYAILQSPLQNPVNNPKKDSKIIRFIEFDIPKKQTTGQFIYLLDKKYSDRIGDMVALGNGRFLVIEQNDQTGKKAYKKIYLIHLADASNLQSSDPKKRELNENLESQSADSLKALGIKSLQKELVLDLAALGIRNSKIEGISLVKPNQIALIIDNDFYLNGKLDKKTGIAGLKHENSRLYLITFDKPL</sequence>
<evidence type="ECO:0000259" key="1">
    <source>
        <dbReference type="Pfam" id="PF13449"/>
    </source>
</evidence>
<accession>A0A364LNP4</accession>